<evidence type="ECO:0000313" key="4">
    <source>
        <dbReference type="Proteomes" id="UP000320475"/>
    </source>
</evidence>
<proteinExistence type="predicted"/>
<comment type="caution">
    <text evidence="3">The sequence shown here is derived from an EMBL/GenBank/DDBJ whole genome shotgun (WGS) entry which is preliminary data.</text>
</comment>
<name>A0A507CUU5_9FUNG</name>
<feature type="signal peptide" evidence="2">
    <location>
        <begin position="1"/>
        <end position="21"/>
    </location>
</feature>
<gene>
    <name evidence="3" type="ORF">SeLEV6574_g05334</name>
</gene>
<accession>A0A507CUU5</accession>
<feature type="region of interest" description="Disordered" evidence="1">
    <location>
        <begin position="403"/>
        <end position="438"/>
    </location>
</feature>
<feature type="compositionally biased region" description="Low complexity" evidence="1">
    <location>
        <begin position="404"/>
        <end position="413"/>
    </location>
</feature>
<evidence type="ECO:0000256" key="2">
    <source>
        <dbReference type="SAM" id="SignalP"/>
    </source>
</evidence>
<sequence length="456" mass="51941">MAKSVLLLLLSILCHHAIATGRRHQCASDGEYQDSIAAQQYLLRFLRGHNQLPRVYYMTLLGTFDTDRLQRDIEKLRPLKWWQAIHDSSRGSHELRWLFYATVIAMLITYLRDIIEVYKFNDLYHRVPLAESERHDLILRACLLKRLLKVHLRSMNEHARHLGKERLSLSDVLVHGDVMGVKAPLAPAHHESLTSKFDEFKKHLFAEIFKLDLVFDKDPSSEELATMLMTNDQLHEKWNELGLPALGTSLPDKFRNVLPSYMSSFNLRAAAEYHSALKVWNEYVARYKNLNDDDLRVVPMEVVESFRKSIEIVHEDSTRYWEEIYKRQTRCRQVPNRGRSKVQGQGTNIMVPMPELEPYIIPLSQPLSQPDSALVRANGQSSAGQFGTVVSPGPSPFWRIIPESSTSDSPSSTGVRGIMIPSGALDRGDGSRDTSGSQSARLTNVFCMNVARCTIA</sequence>
<dbReference type="VEuPathDB" id="FungiDB:SeMB42_g03762"/>
<evidence type="ECO:0000256" key="1">
    <source>
        <dbReference type="SAM" id="MobiDB-lite"/>
    </source>
</evidence>
<feature type="chain" id="PRO_5021399937" evidence="2">
    <location>
        <begin position="22"/>
        <end position="456"/>
    </location>
</feature>
<dbReference type="EMBL" id="QEAM01000246">
    <property type="protein sequence ID" value="TPX42937.1"/>
    <property type="molecule type" value="Genomic_DNA"/>
</dbReference>
<protein>
    <submittedName>
        <fullName evidence="3">Uncharacterized protein</fullName>
    </submittedName>
</protein>
<keyword evidence="2" id="KW-0732">Signal</keyword>
<dbReference type="AlphaFoldDB" id="A0A507CUU5"/>
<reference evidence="3 4" key="1">
    <citation type="journal article" date="2019" name="Sci. Rep.">
        <title>Comparative genomics of chytrid fungi reveal insights into the obligate biotrophic and pathogenic lifestyle of Synchytrium endobioticum.</title>
        <authorList>
            <person name="van de Vossenberg B.T.L.H."/>
            <person name="Warris S."/>
            <person name="Nguyen H.D.T."/>
            <person name="van Gent-Pelzer M.P.E."/>
            <person name="Joly D.L."/>
            <person name="van de Geest H.C."/>
            <person name="Bonants P.J.M."/>
            <person name="Smith D.S."/>
            <person name="Levesque C.A."/>
            <person name="van der Lee T.A.J."/>
        </authorList>
    </citation>
    <scope>NUCLEOTIDE SEQUENCE [LARGE SCALE GENOMIC DNA]</scope>
    <source>
        <strain evidence="3 4">LEV6574</strain>
    </source>
</reference>
<organism evidence="3 4">
    <name type="scientific">Synchytrium endobioticum</name>
    <dbReference type="NCBI Taxonomy" id="286115"/>
    <lineage>
        <taxon>Eukaryota</taxon>
        <taxon>Fungi</taxon>
        <taxon>Fungi incertae sedis</taxon>
        <taxon>Chytridiomycota</taxon>
        <taxon>Chytridiomycota incertae sedis</taxon>
        <taxon>Chytridiomycetes</taxon>
        <taxon>Synchytriales</taxon>
        <taxon>Synchytriaceae</taxon>
        <taxon>Synchytrium</taxon>
    </lineage>
</organism>
<dbReference type="Proteomes" id="UP000320475">
    <property type="component" value="Unassembled WGS sequence"/>
</dbReference>
<evidence type="ECO:0000313" key="3">
    <source>
        <dbReference type="EMBL" id="TPX42937.1"/>
    </source>
</evidence>